<evidence type="ECO:0000313" key="3">
    <source>
        <dbReference type="Proteomes" id="UP000321323"/>
    </source>
</evidence>
<sequence length="312" mass="33015">MLSGRITSGYPDFIARFEDAAARWPERIALRCGASEWTYAQLRQQAIDSAALLADLALAPDAAVLLCLPRGATLLAAMIGCQYRGVPYIPISWSTPAARLQQMLGALPGCVVLHDSVNPPHAGVGEIRAGVAIVDLAARRAGQARPSHSGGREAYRIFTSGSTGIPKAVMVTTQACGNLLDHFSVLLAGQVAPLVLSSTSPGFDIFYLEYALALANGATLVLSDEQQAASPQALARLLATLRPTLYQSTPSLLKCLLPYLPPDFRFDTVLVGGEALGQQLSSTLVARARGLQRLRSDRNHRMVDLDAAGGAG</sequence>
<organism evidence="2 3">
    <name type="scientific">[Empedobacter] haloabium</name>
    <dbReference type="NCBI Taxonomy" id="592317"/>
    <lineage>
        <taxon>Bacteria</taxon>
        <taxon>Pseudomonadati</taxon>
        <taxon>Pseudomonadota</taxon>
        <taxon>Betaproteobacteria</taxon>
        <taxon>Burkholderiales</taxon>
        <taxon>Oxalobacteraceae</taxon>
        <taxon>Telluria group</taxon>
        <taxon>Telluria group incertae sedis</taxon>
    </lineage>
</organism>
<dbReference type="Gene3D" id="3.40.50.980">
    <property type="match status" value="2"/>
</dbReference>
<evidence type="ECO:0000313" key="2">
    <source>
        <dbReference type="EMBL" id="WUR14344.1"/>
    </source>
</evidence>
<dbReference type="SUPFAM" id="SSF56801">
    <property type="entry name" value="Acetyl-CoA synthetase-like"/>
    <property type="match status" value="1"/>
</dbReference>
<gene>
    <name evidence="2" type="ORF">E7V67_004365</name>
</gene>
<feature type="domain" description="AMP-dependent synthetase/ligase" evidence="1">
    <location>
        <begin position="17"/>
        <end position="288"/>
    </location>
</feature>
<accession>A0ABZ1UP95</accession>
<reference evidence="2 3" key="1">
    <citation type="journal article" date="2019" name="Int. J. Syst. Evol. Microbiol.">
        <title>The Draft Whole-Genome Sequence of the Antibiotic Producer Empedobacter haloabium ATCC 31962 Provides Indications for Its Taxonomic Reclassification.</title>
        <authorList>
            <person name="Miess H."/>
            <person name="Arlt P."/>
            <person name="Apel A.K."/>
            <person name="Weber T."/>
            <person name="Nieselt K."/>
            <person name="Hanssen F."/>
            <person name="Czemmel S."/>
            <person name="Nahnsen S."/>
            <person name="Gross H."/>
        </authorList>
    </citation>
    <scope>NUCLEOTIDE SEQUENCE [LARGE SCALE GENOMIC DNA]</scope>
    <source>
        <strain evidence="2 3">ATCC 31962</strain>
    </source>
</reference>
<dbReference type="InterPro" id="IPR000873">
    <property type="entry name" value="AMP-dep_synth/lig_dom"/>
</dbReference>
<dbReference type="Proteomes" id="UP000321323">
    <property type="component" value="Chromosome"/>
</dbReference>
<dbReference type="EMBL" id="CP136508">
    <property type="protein sequence ID" value="WUR14344.1"/>
    <property type="molecule type" value="Genomic_DNA"/>
</dbReference>
<dbReference type="PANTHER" id="PTHR45527:SF1">
    <property type="entry name" value="FATTY ACID SYNTHASE"/>
    <property type="match status" value="1"/>
</dbReference>
<proteinExistence type="predicted"/>
<evidence type="ECO:0000259" key="1">
    <source>
        <dbReference type="Pfam" id="PF00501"/>
    </source>
</evidence>
<name>A0ABZ1UP95_9BURK</name>
<protein>
    <submittedName>
        <fullName evidence="2">AMP-binding protein</fullName>
    </submittedName>
</protein>
<dbReference type="PANTHER" id="PTHR45527">
    <property type="entry name" value="NONRIBOSOMAL PEPTIDE SYNTHETASE"/>
    <property type="match status" value="1"/>
</dbReference>
<keyword evidence="3" id="KW-1185">Reference proteome</keyword>
<dbReference type="Pfam" id="PF00501">
    <property type="entry name" value="AMP-binding"/>
    <property type="match status" value="1"/>
</dbReference>